<keyword evidence="1" id="KW-1133">Transmembrane helix</keyword>
<reference evidence="2" key="2">
    <citation type="submission" date="2013-04" db="UniProtKB">
        <authorList>
            <consortium name="EnsemblPlants"/>
        </authorList>
    </citation>
    <scope>IDENTIFICATION</scope>
</reference>
<evidence type="ECO:0000313" key="2">
    <source>
        <dbReference type="EnsemblPlants" id="OB01G29930.1"/>
    </source>
</evidence>
<proteinExistence type="predicted"/>
<feature type="transmembrane region" description="Helical" evidence="1">
    <location>
        <begin position="12"/>
        <end position="34"/>
    </location>
</feature>
<dbReference type="Proteomes" id="UP000006038">
    <property type="component" value="Chromosome 1"/>
</dbReference>
<dbReference type="Gramene" id="OB01G29930.1">
    <property type="protein sequence ID" value="OB01G29930.1"/>
    <property type="gene ID" value="OB01G29930"/>
</dbReference>
<evidence type="ECO:0000256" key="1">
    <source>
        <dbReference type="SAM" id="Phobius"/>
    </source>
</evidence>
<keyword evidence="1" id="KW-0812">Transmembrane</keyword>
<dbReference type="AlphaFoldDB" id="J3L187"/>
<protein>
    <submittedName>
        <fullName evidence="2">Uncharacterized protein</fullName>
    </submittedName>
</protein>
<accession>J3L187</accession>
<name>J3L187_ORYBR</name>
<reference evidence="2" key="1">
    <citation type="journal article" date="2013" name="Nat. Commun.">
        <title>Whole-genome sequencing of Oryza brachyantha reveals mechanisms underlying Oryza genome evolution.</title>
        <authorList>
            <person name="Chen J."/>
            <person name="Huang Q."/>
            <person name="Gao D."/>
            <person name="Wang J."/>
            <person name="Lang Y."/>
            <person name="Liu T."/>
            <person name="Li B."/>
            <person name="Bai Z."/>
            <person name="Luis Goicoechea J."/>
            <person name="Liang C."/>
            <person name="Chen C."/>
            <person name="Zhang W."/>
            <person name="Sun S."/>
            <person name="Liao Y."/>
            <person name="Zhang X."/>
            <person name="Yang L."/>
            <person name="Song C."/>
            <person name="Wang M."/>
            <person name="Shi J."/>
            <person name="Liu G."/>
            <person name="Liu J."/>
            <person name="Zhou H."/>
            <person name="Zhou W."/>
            <person name="Yu Q."/>
            <person name="An N."/>
            <person name="Chen Y."/>
            <person name="Cai Q."/>
            <person name="Wang B."/>
            <person name="Liu B."/>
            <person name="Min J."/>
            <person name="Huang Y."/>
            <person name="Wu H."/>
            <person name="Li Z."/>
            <person name="Zhang Y."/>
            <person name="Yin Y."/>
            <person name="Song W."/>
            <person name="Jiang J."/>
            <person name="Jackson S.A."/>
            <person name="Wing R.A."/>
            <person name="Wang J."/>
            <person name="Chen M."/>
        </authorList>
    </citation>
    <scope>NUCLEOTIDE SEQUENCE [LARGE SCALE GENOMIC DNA]</scope>
    <source>
        <strain evidence="2">cv. IRGC 101232</strain>
    </source>
</reference>
<evidence type="ECO:0000313" key="3">
    <source>
        <dbReference type="Proteomes" id="UP000006038"/>
    </source>
</evidence>
<sequence length="63" mass="7289">MIVSALEIKEFLFCFFSLFSELEGMLSLSIYLLGPNYRARLNRKMMIKFYKTMLATRGGAPTK</sequence>
<dbReference type="HOGENOM" id="CLU_2889371_0_0_1"/>
<dbReference type="EnsemblPlants" id="OB01G29930.1">
    <property type="protein sequence ID" value="OB01G29930.1"/>
    <property type="gene ID" value="OB01G29930"/>
</dbReference>
<organism evidence="2">
    <name type="scientific">Oryza brachyantha</name>
    <name type="common">malo sina</name>
    <dbReference type="NCBI Taxonomy" id="4533"/>
    <lineage>
        <taxon>Eukaryota</taxon>
        <taxon>Viridiplantae</taxon>
        <taxon>Streptophyta</taxon>
        <taxon>Embryophyta</taxon>
        <taxon>Tracheophyta</taxon>
        <taxon>Spermatophyta</taxon>
        <taxon>Magnoliopsida</taxon>
        <taxon>Liliopsida</taxon>
        <taxon>Poales</taxon>
        <taxon>Poaceae</taxon>
        <taxon>BOP clade</taxon>
        <taxon>Oryzoideae</taxon>
        <taxon>Oryzeae</taxon>
        <taxon>Oryzinae</taxon>
        <taxon>Oryza</taxon>
    </lineage>
</organism>
<keyword evidence="1" id="KW-0472">Membrane</keyword>
<keyword evidence="3" id="KW-1185">Reference proteome</keyword>